<proteinExistence type="predicted"/>
<gene>
    <name evidence="1" type="ORF">G8E00_14540</name>
</gene>
<name>A0A6G8RYN8_9GAMM</name>
<evidence type="ECO:0000313" key="2">
    <source>
        <dbReference type="Proteomes" id="UP000502297"/>
    </source>
</evidence>
<keyword evidence="2" id="KW-1185">Reference proteome</keyword>
<dbReference type="EMBL" id="CP049801">
    <property type="protein sequence ID" value="QIO07066.1"/>
    <property type="molecule type" value="Genomic_DNA"/>
</dbReference>
<sequence>MSRIFYLSQQQLYCFDQTKSISIPCQAIDQYKKNLAEIKQRKQWKSQGAGAQFMGLNGAEAELDLSDISLTDVVYLDDKNVVYSAHLQGGTAIQMKPIDQLNDPEGLVLRKNEFVVDSMHIDSVNRRLVLSASQEYQVERHLCILALDANRTQFITEGESLDSNPIFNPLNTDEIYYDSCGLSYTYDVTLGPKEINKLNMTNGDLETIISDPKFDFFKPQMDRAGNLFFIQRPYNSAFYKEDFFSFLKNILLAPVKIIKAIVGWLDFFTQRYTGESLKRTSGANPAKARQKTEEELFVEGNLIKAQQTLEKNKQAGEKFPGVIPETWKLIKLTPSGEQVTVKKGVMSFALKDGRILYSNGQHLLELDAEGNETLLLEARLISKII</sequence>
<dbReference type="AlphaFoldDB" id="A0A6G8RYN8"/>
<organism evidence="1 2">
    <name type="scientific">Acinetobacter shaoyimingii</name>
    <dbReference type="NCBI Taxonomy" id="2715164"/>
    <lineage>
        <taxon>Bacteria</taxon>
        <taxon>Pseudomonadati</taxon>
        <taxon>Pseudomonadota</taxon>
        <taxon>Gammaproteobacteria</taxon>
        <taxon>Moraxellales</taxon>
        <taxon>Moraxellaceae</taxon>
        <taxon>Acinetobacter</taxon>
    </lineage>
</organism>
<dbReference type="RefSeq" id="WP_166225751.1">
    <property type="nucleotide sequence ID" value="NZ_CP049801.1"/>
</dbReference>
<dbReference type="Proteomes" id="UP000502297">
    <property type="component" value="Chromosome"/>
</dbReference>
<accession>A0A6G8RYN8</accession>
<evidence type="ECO:0000313" key="1">
    <source>
        <dbReference type="EMBL" id="QIO07066.1"/>
    </source>
</evidence>
<dbReference type="KEGG" id="asha:G8E00_14540"/>
<protein>
    <submittedName>
        <fullName evidence="1">Uncharacterized protein</fullName>
    </submittedName>
</protein>
<reference evidence="1 2" key="1">
    <citation type="submission" date="2020-03" db="EMBL/GenBank/DDBJ databases">
        <authorList>
            <person name="Zhu W."/>
        </authorList>
    </citation>
    <scope>NUCLEOTIDE SEQUENCE [LARGE SCALE GENOMIC DNA]</scope>
    <source>
        <strain evidence="1 2">323-1</strain>
    </source>
</reference>